<dbReference type="SUPFAM" id="SSF51445">
    <property type="entry name" value="(Trans)glycosidases"/>
    <property type="match status" value="1"/>
</dbReference>
<dbReference type="Pfam" id="PF02903">
    <property type="entry name" value="Alpha-amylase_N"/>
    <property type="match status" value="1"/>
</dbReference>
<dbReference type="PANTHER" id="PTHR10357">
    <property type="entry name" value="ALPHA-AMYLASE FAMILY MEMBER"/>
    <property type="match status" value="1"/>
</dbReference>
<protein>
    <submittedName>
        <fullName evidence="5">Glycoside hydrolase family 13 protein</fullName>
    </submittedName>
</protein>
<dbReference type="InterPro" id="IPR017853">
    <property type="entry name" value="GH"/>
</dbReference>
<accession>A0ABS7KST1</accession>
<reference evidence="5 6" key="1">
    <citation type="journal article" date="2021" name="Cell Host Microbe">
        <title>in vivo commensal control of Clostridioides difficile virulence.</title>
        <authorList>
            <person name="Girinathan B.P."/>
            <person name="Dibenedetto N."/>
            <person name="Worley J.N."/>
            <person name="Peltier J."/>
            <person name="Arrieta-Ortiz M.L."/>
            <person name="Rupa Christinal Immanuel S."/>
            <person name="Lavin R."/>
            <person name="Delaney M.L."/>
            <person name="Cummins C."/>
            <person name="Hoffmann M."/>
            <person name="Luo Y."/>
            <person name="Gonzalez-Escalona N."/>
            <person name="Allard M."/>
            <person name="Onderdonk A.B."/>
            <person name="Gerber G.K."/>
            <person name="Sonenshein A.L."/>
            <person name="Baliga N."/>
            <person name="Dupuy B."/>
            <person name="Bry L."/>
        </authorList>
    </citation>
    <scope>NUCLEOTIDE SEQUENCE [LARGE SCALE GENOMIC DNA]</scope>
    <source>
        <strain evidence="5 6">DSM 599</strain>
    </source>
</reference>
<comment type="caution">
    <text evidence="5">The sequence shown here is derived from an EMBL/GenBank/DDBJ whole genome shotgun (WGS) entry which is preliminary data.</text>
</comment>
<dbReference type="InterPro" id="IPR013783">
    <property type="entry name" value="Ig-like_fold"/>
</dbReference>
<evidence type="ECO:0000313" key="5">
    <source>
        <dbReference type="EMBL" id="MBY0753868.1"/>
    </source>
</evidence>
<dbReference type="Gene3D" id="3.90.400.10">
    <property type="entry name" value="Oligo-1,6-glucosidase, Domain 2"/>
    <property type="match status" value="1"/>
</dbReference>
<dbReference type="EMBL" id="JAIKTU010000001">
    <property type="protein sequence ID" value="MBY0753868.1"/>
    <property type="molecule type" value="Genomic_DNA"/>
</dbReference>
<dbReference type="SMART" id="SM00642">
    <property type="entry name" value="Aamy"/>
    <property type="match status" value="1"/>
</dbReference>
<dbReference type="SUPFAM" id="SSF51011">
    <property type="entry name" value="Glycosyl hydrolase domain"/>
    <property type="match status" value="1"/>
</dbReference>
<dbReference type="InterPro" id="IPR013780">
    <property type="entry name" value="Glyco_hydro_b"/>
</dbReference>
<organism evidence="5 6">
    <name type="scientific">Clostridium sardiniense</name>
    <name type="common">Clostridium absonum</name>
    <dbReference type="NCBI Taxonomy" id="29369"/>
    <lineage>
        <taxon>Bacteria</taxon>
        <taxon>Bacillati</taxon>
        <taxon>Bacillota</taxon>
        <taxon>Clostridia</taxon>
        <taxon>Eubacteriales</taxon>
        <taxon>Clostridiaceae</taxon>
        <taxon>Clostridium</taxon>
    </lineage>
</organism>
<comment type="similarity">
    <text evidence="1">Belongs to the glycosyl hydrolase 13 family.</text>
</comment>
<sequence>MNKQAIYHIPDVPYAYAIDRDTLRITLRVAKDDIKEVKLYYRCRYDFKSPYETVKMNLFEDNNLIEIYSADIKVFRNRYRYYFEITDLEGKIHYYDERGYRENIGNKEADLIPFQYAYIGEADVYEESKWLQEAVVYQIFPDRFCNGNKENDPKGIKKWGDKVDTKSIFGGDLKGIINKIDYLKDLGVNLIYMTPIFMSPSNHKYNINDYYKIDPQFGDKEDLKNLVKKAHENGIKVILDGVFNHTGDEFFAFKDILRNGKDSEYRGWYHIDKLPIDQDKVNYYTFANDVKNMPKLNTNNEKVRKYFIDVAKYWIKEVDIDGWRFDVCDEVDHRFWREMRVGIKEIKRDAVLIGEIMHEAVSFLRGEQLDSIMNYPFKHAMVDFFAKGTIDAKELNDALSMNRYIYMESITRQLWNLFGSHDTARFLTECKNDIQKMKLAIVFQFTYLGVPYIYYGDEVGIDGGDDPQCRKCMPWEEENQNKEILDHYKELIKIRKENKSLIHGDYKCLHEEGNVISFRRRLYDEETIVIINNDEKISEISLNIKGNYIDMCNNITINCNDKIIVKPLSYIILKKK</sequence>
<feature type="domain" description="Glycosyl hydrolase family 13 catalytic" evidence="4">
    <location>
        <begin position="138"/>
        <end position="495"/>
    </location>
</feature>
<name>A0ABS7KST1_CLOSR</name>
<proteinExistence type="inferred from homology"/>
<dbReference type="CDD" id="cd11338">
    <property type="entry name" value="AmyAc_CMD"/>
    <property type="match status" value="1"/>
</dbReference>
<dbReference type="Gene3D" id="2.60.40.10">
    <property type="entry name" value="Immunoglobulins"/>
    <property type="match status" value="1"/>
</dbReference>
<dbReference type="InterPro" id="IPR004185">
    <property type="entry name" value="Glyco_hydro_13_lg-like_dom"/>
</dbReference>
<dbReference type="Pfam" id="PF00128">
    <property type="entry name" value="Alpha-amylase"/>
    <property type="match status" value="1"/>
</dbReference>
<evidence type="ECO:0000259" key="4">
    <source>
        <dbReference type="SMART" id="SM00642"/>
    </source>
</evidence>
<keyword evidence="2 5" id="KW-0378">Hydrolase</keyword>
<gene>
    <name evidence="5" type="ORF">K5V21_00225</name>
</gene>
<dbReference type="Gene3D" id="3.20.20.80">
    <property type="entry name" value="Glycosidases"/>
    <property type="match status" value="1"/>
</dbReference>
<dbReference type="InterPro" id="IPR014756">
    <property type="entry name" value="Ig_E-set"/>
</dbReference>
<dbReference type="Gene3D" id="2.60.40.1180">
    <property type="entry name" value="Golgi alpha-mannosidase II"/>
    <property type="match status" value="1"/>
</dbReference>
<dbReference type="CDD" id="cd02857">
    <property type="entry name" value="E_set_CDase_PDE_N"/>
    <property type="match status" value="1"/>
</dbReference>
<evidence type="ECO:0000256" key="2">
    <source>
        <dbReference type="ARBA" id="ARBA00022801"/>
    </source>
</evidence>
<dbReference type="SUPFAM" id="SSF81296">
    <property type="entry name" value="E set domains"/>
    <property type="match status" value="1"/>
</dbReference>
<dbReference type="PANTHER" id="PTHR10357:SF210">
    <property type="entry name" value="MALTODEXTRIN GLUCOSIDASE"/>
    <property type="match status" value="1"/>
</dbReference>
<dbReference type="InterPro" id="IPR006047">
    <property type="entry name" value="GH13_cat_dom"/>
</dbReference>
<evidence type="ECO:0000256" key="3">
    <source>
        <dbReference type="ARBA" id="ARBA00023295"/>
    </source>
</evidence>
<dbReference type="Proteomes" id="UP001299068">
    <property type="component" value="Unassembled WGS sequence"/>
</dbReference>
<dbReference type="GO" id="GO:0016787">
    <property type="term" value="F:hydrolase activity"/>
    <property type="evidence" value="ECO:0007669"/>
    <property type="project" value="UniProtKB-KW"/>
</dbReference>
<keyword evidence="6" id="KW-1185">Reference proteome</keyword>
<dbReference type="InterPro" id="IPR045857">
    <property type="entry name" value="O16G_dom_2"/>
</dbReference>
<dbReference type="RefSeq" id="WP_221858217.1">
    <property type="nucleotide sequence ID" value="NZ_JAIKTU010000001.1"/>
</dbReference>
<evidence type="ECO:0000256" key="1">
    <source>
        <dbReference type="ARBA" id="ARBA00008061"/>
    </source>
</evidence>
<evidence type="ECO:0000313" key="6">
    <source>
        <dbReference type="Proteomes" id="UP001299068"/>
    </source>
</evidence>
<keyword evidence="3" id="KW-0326">Glycosidase</keyword>